<evidence type="ECO:0008006" key="4">
    <source>
        <dbReference type="Google" id="ProtNLM"/>
    </source>
</evidence>
<protein>
    <recommendedName>
        <fullName evidence="4">DUF3263 domain-containing protein</fullName>
    </recommendedName>
</protein>
<organism evidence="2 3">
    <name type="scientific">Marmoricola endophyticus</name>
    <dbReference type="NCBI Taxonomy" id="2040280"/>
    <lineage>
        <taxon>Bacteria</taxon>
        <taxon>Bacillati</taxon>
        <taxon>Actinomycetota</taxon>
        <taxon>Actinomycetes</taxon>
        <taxon>Propionibacteriales</taxon>
        <taxon>Nocardioidaceae</taxon>
        <taxon>Marmoricola</taxon>
    </lineage>
</organism>
<evidence type="ECO:0000313" key="3">
    <source>
        <dbReference type="Proteomes" id="UP000649179"/>
    </source>
</evidence>
<accession>A0A917BCR8</accession>
<dbReference type="AlphaFoldDB" id="A0A917BCR8"/>
<comment type="caution">
    <text evidence="2">The sequence shown here is derived from an EMBL/GenBank/DDBJ whole genome shotgun (WGS) entry which is preliminary data.</text>
</comment>
<feature type="region of interest" description="Disordered" evidence="1">
    <location>
        <begin position="1"/>
        <end position="38"/>
    </location>
</feature>
<dbReference type="EMBL" id="BMKQ01000001">
    <property type="protein sequence ID" value="GGF37026.1"/>
    <property type="molecule type" value="Genomic_DNA"/>
</dbReference>
<dbReference type="InterPro" id="IPR021678">
    <property type="entry name" value="DUF3263"/>
</dbReference>
<reference evidence="2" key="2">
    <citation type="submission" date="2020-09" db="EMBL/GenBank/DDBJ databases">
        <authorList>
            <person name="Sun Q."/>
            <person name="Zhou Y."/>
        </authorList>
    </citation>
    <scope>NUCLEOTIDE SEQUENCE</scope>
    <source>
        <strain evidence="2">CGMCC 1.16067</strain>
    </source>
</reference>
<keyword evidence="3" id="KW-1185">Reference proteome</keyword>
<evidence type="ECO:0000313" key="2">
    <source>
        <dbReference type="EMBL" id="GGF37026.1"/>
    </source>
</evidence>
<dbReference type="Pfam" id="PF11662">
    <property type="entry name" value="DUF3263"/>
    <property type="match status" value="1"/>
</dbReference>
<reference evidence="2" key="1">
    <citation type="journal article" date="2014" name="Int. J. Syst. Evol. Microbiol.">
        <title>Complete genome sequence of Corynebacterium casei LMG S-19264T (=DSM 44701T), isolated from a smear-ripened cheese.</title>
        <authorList>
            <consortium name="US DOE Joint Genome Institute (JGI-PGF)"/>
            <person name="Walter F."/>
            <person name="Albersmeier A."/>
            <person name="Kalinowski J."/>
            <person name="Ruckert C."/>
        </authorList>
    </citation>
    <scope>NUCLEOTIDE SEQUENCE</scope>
    <source>
        <strain evidence="2">CGMCC 1.16067</strain>
    </source>
</reference>
<gene>
    <name evidence="2" type="ORF">GCM10011519_08180</name>
</gene>
<sequence length="125" mass="13870">MRWSSLSRPGGARRPKLSEGPASLLGMTTSPMLDPTPDAAAARADALGLSELALAILDFEGRWWQTPEAKDRQIRETFDLTAVRYYQLLNRLIDLPTAREAAPLVVLRLRRLRARRAHGPAARLG</sequence>
<evidence type="ECO:0000256" key="1">
    <source>
        <dbReference type="SAM" id="MobiDB-lite"/>
    </source>
</evidence>
<name>A0A917BCR8_9ACTN</name>
<proteinExistence type="predicted"/>
<dbReference type="Proteomes" id="UP000649179">
    <property type="component" value="Unassembled WGS sequence"/>
</dbReference>